<dbReference type="Proteomes" id="UP000298615">
    <property type="component" value="Chromosome"/>
</dbReference>
<dbReference type="EMBL" id="CP039712">
    <property type="protein sequence ID" value="QCI85595.1"/>
    <property type="molecule type" value="Genomic_DNA"/>
</dbReference>
<dbReference type="PROSITE" id="PS00894">
    <property type="entry name" value="HTH_DEOR_1"/>
    <property type="match status" value="1"/>
</dbReference>
<accession>A0A4D7CND0</accession>
<dbReference type="InterPro" id="IPR014036">
    <property type="entry name" value="DeoR-like_C"/>
</dbReference>
<dbReference type="OrthoDB" id="9797223at2"/>
<evidence type="ECO:0000313" key="2">
    <source>
        <dbReference type="Proteomes" id="UP000298615"/>
    </source>
</evidence>
<proteinExistence type="predicted"/>
<dbReference type="Gene3D" id="3.40.50.1360">
    <property type="match status" value="1"/>
</dbReference>
<dbReference type="InterPro" id="IPR001034">
    <property type="entry name" value="DeoR_HTH"/>
</dbReference>
<dbReference type="PRINTS" id="PR00037">
    <property type="entry name" value="HTHLACR"/>
</dbReference>
<dbReference type="InterPro" id="IPR036390">
    <property type="entry name" value="WH_DNA-bd_sf"/>
</dbReference>
<dbReference type="GO" id="GO:0003700">
    <property type="term" value="F:DNA-binding transcription factor activity"/>
    <property type="evidence" value="ECO:0007669"/>
    <property type="project" value="InterPro"/>
</dbReference>
<dbReference type="InterPro" id="IPR018356">
    <property type="entry name" value="Tscrpt_reg_HTH_DeoR_CS"/>
</dbReference>
<gene>
    <name evidence="1" type="ORF">FA707_00810</name>
</gene>
<dbReference type="PANTHER" id="PTHR30363:SF56">
    <property type="entry name" value="TRANSCRIPTIONAL REGULATOR, DEOR FAMILY"/>
    <property type="match status" value="1"/>
</dbReference>
<dbReference type="PANTHER" id="PTHR30363">
    <property type="entry name" value="HTH-TYPE TRANSCRIPTIONAL REGULATOR SRLR-RELATED"/>
    <property type="match status" value="1"/>
</dbReference>
<dbReference type="SUPFAM" id="SSF46785">
    <property type="entry name" value="Winged helix' DNA-binding domain"/>
    <property type="match status" value="1"/>
</dbReference>
<dbReference type="InterPro" id="IPR037171">
    <property type="entry name" value="NagB/RpiA_transferase-like"/>
</dbReference>
<dbReference type="Pfam" id="PF00455">
    <property type="entry name" value="DeoRC"/>
    <property type="match status" value="1"/>
</dbReference>
<dbReference type="AlphaFoldDB" id="A0A4D7CND0"/>
<dbReference type="Pfam" id="PF08220">
    <property type="entry name" value="HTH_DeoR"/>
    <property type="match status" value="1"/>
</dbReference>
<dbReference type="SMART" id="SM00420">
    <property type="entry name" value="HTH_DEOR"/>
    <property type="match status" value="1"/>
</dbReference>
<dbReference type="SUPFAM" id="SSF100950">
    <property type="entry name" value="NagB/RpiA/CoA transferase-like"/>
    <property type="match status" value="1"/>
</dbReference>
<protein>
    <submittedName>
        <fullName evidence="1">DeoR/GlpR transcriptional regulator</fullName>
    </submittedName>
</protein>
<organism evidence="1 2">
    <name type="scientific">Vagococcus zengguangii</name>
    <dbReference type="NCBI Taxonomy" id="2571750"/>
    <lineage>
        <taxon>Bacteria</taxon>
        <taxon>Bacillati</taxon>
        <taxon>Bacillota</taxon>
        <taxon>Bacilli</taxon>
        <taxon>Lactobacillales</taxon>
        <taxon>Enterococcaceae</taxon>
        <taxon>Vagococcus</taxon>
    </lineage>
</organism>
<reference evidence="1 2" key="1">
    <citation type="submission" date="2019-04" db="EMBL/GenBank/DDBJ databases">
        <title>Vagococcus sp. nov., isolated from faeces of yaks (Bos grunniens).</title>
        <authorList>
            <person name="Ge Y."/>
        </authorList>
    </citation>
    <scope>NUCLEOTIDE SEQUENCE [LARGE SCALE GENOMIC DNA]</scope>
    <source>
        <strain evidence="1 2">MN-17</strain>
    </source>
</reference>
<evidence type="ECO:0000313" key="1">
    <source>
        <dbReference type="EMBL" id="QCI85595.1"/>
    </source>
</evidence>
<dbReference type="SMART" id="SM01134">
    <property type="entry name" value="DeoRC"/>
    <property type="match status" value="1"/>
</dbReference>
<dbReference type="PROSITE" id="PS51000">
    <property type="entry name" value="HTH_DEOR_2"/>
    <property type="match status" value="1"/>
</dbReference>
<sequence length="253" mass="28663">MEVLTEERHQLIMDILESQNVAKVLDLVTATNSSETTIRRDLQLLEEEGYLKRVHGGAKIIREVTPELSLTIKENIHMEEKKQIAKWVGELIKDNEVIFIDSGTATYQVLPYLKDKKIRAVTNSVIHAQYLSSIDIPTIVLGGQLKMNTGAIVGNETLKQLEKYHFSKALVGVNAIHHQYGLTTPEEEEALVKQAIIEHAEETFILADHSKFETINFVKFGELTDGKIITDYLPAKFHSLYKEEIQIVEVTPK</sequence>
<name>A0A4D7CND0_9ENTE</name>
<dbReference type="KEGG" id="vao:FA707_00810"/>
<keyword evidence="2" id="KW-1185">Reference proteome</keyword>
<dbReference type="InterPro" id="IPR050313">
    <property type="entry name" value="Carb_Metab_HTH_regulators"/>
</dbReference>